<evidence type="ECO:0000313" key="1">
    <source>
        <dbReference type="EMBL" id="MEN3238656.1"/>
    </source>
</evidence>
<evidence type="ECO:0000313" key="2">
    <source>
        <dbReference type="Proteomes" id="UP001407347"/>
    </source>
</evidence>
<name>A0ABV0A5A4_9HYPH</name>
<keyword evidence="2" id="KW-1185">Reference proteome</keyword>
<proteinExistence type="predicted"/>
<protein>
    <submittedName>
        <fullName evidence="1">Uncharacterized protein</fullName>
    </submittedName>
</protein>
<organism evidence="1 2">
    <name type="scientific">Methylobacterium ajmalii</name>
    <dbReference type="NCBI Taxonomy" id="2738439"/>
    <lineage>
        <taxon>Bacteria</taxon>
        <taxon>Pseudomonadati</taxon>
        <taxon>Pseudomonadota</taxon>
        <taxon>Alphaproteobacteria</taxon>
        <taxon>Hyphomicrobiales</taxon>
        <taxon>Methylobacteriaceae</taxon>
        <taxon>Methylobacterium</taxon>
    </lineage>
</organism>
<reference evidence="1 2" key="1">
    <citation type="journal article" date="2023" name="PLoS ONE">
        <title>Complete genome assembly of Hawai'i environmental nontuberculous mycobacteria reveals unexpected co-isolation with methylobacteria.</title>
        <authorList>
            <person name="Hendrix J."/>
            <person name="Epperson L.E."/>
            <person name="Tong E.I."/>
            <person name="Chan Y.L."/>
            <person name="Hasan N.A."/>
            <person name="Dawrs S.N."/>
            <person name="Norton G.J."/>
            <person name="Virdi R."/>
            <person name="Crooks J.L."/>
            <person name="Chan E.D."/>
            <person name="Honda J.R."/>
            <person name="Strong M."/>
        </authorList>
    </citation>
    <scope>NUCLEOTIDE SEQUENCE [LARGE SCALE GENOMIC DNA]</scope>
    <source>
        <strain evidence="1 2">NJH_HI04-1</strain>
    </source>
</reference>
<dbReference type="Proteomes" id="UP001407347">
    <property type="component" value="Unassembled WGS sequence"/>
</dbReference>
<gene>
    <name evidence="1" type="ORF">PUR29_35020</name>
</gene>
<sequence>MNQSKEQLLATIDKIRKAIEADDSFEGHLTYTLEWSTGDKAEFEVSGAYRIGNSEGQGGMAVLAPSVPSVEQDATSIEPGDLVTYEGDDRLIRRYVGKSRNGYDVVETTCGITSFTSWLPGKAQLYQAGWKPGVPIRKRSF</sequence>
<comment type="caution">
    <text evidence="1">The sequence shown here is derived from an EMBL/GenBank/DDBJ whole genome shotgun (WGS) entry which is preliminary data.</text>
</comment>
<dbReference type="EMBL" id="JAQYXP010000006">
    <property type="protein sequence ID" value="MEN3238656.1"/>
    <property type="molecule type" value="Genomic_DNA"/>
</dbReference>
<dbReference type="RefSeq" id="WP_346013782.1">
    <property type="nucleotide sequence ID" value="NZ_JAQYXP010000006.1"/>
</dbReference>
<accession>A0ABV0A5A4</accession>